<keyword evidence="5 7" id="KW-0326">Glycosidase</keyword>
<organism evidence="10">
    <name type="scientific">uncultured bacterium contig00255</name>
    <dbReference type="NCBI Taxonomy" id="1181614"/>
    <lineage>
        <taxon>Bacteria</taxon>
        <taxon>environmental samples</taxon>
    </lineage>
</organism>
<feature type="compositionally biased region" description="Gly residues" evidence="8">
    <location>
        <begin position="369"/>
        <end position="382"/>
    </location>
</feature>
<dbReference type="InterPro" id="IPR001547">
    <property type="entry name" value="Glyco_hydro_5"/>
</dbReference>
<keyword evidence="3" id="KW-0136">Cellulose degradation</keyword>
<name>A0A806K2B6_9BACT</name>
<proteinExistence type="inferred from homology"/>
<dbReference type="InterPro" id="IPR018087">
    <property type="entry name" value="Glyco_hydro_5_CS"/>
</dbReference>
<evidence type="ECO:0000256" key="7">
    <source>
        <dbReference type="RuleBase" id="RU361153"/>
    </source>
</evidence>
<evidence type="ECO:0000256" key="3">
    <source>
        <dbReference type="ARBA" id="ARBA00023001"/>
    </source>
</evidence>
<dbReference type="PANTHER" id="PTHR31297">
    <property type="entry name" value="GLUCAN ENDO-1,6-BETA-GLUCOSIDASE B"/>
    <property type="match status" value="1"/>
</dbReference>
<evidence type="ECO:0000256" key="6">
    <source>
        <dbReference type="ARBA" id="ARBA00023326"/>
    </source>
</evidence>
<dbReference type="GO" id="GO:0030245">
    <property type="term" value="P:cellulose catabolic process"/>
    <property type="evidence" value="ECO:0007669"/>
    <property type="project" value="UniProtKB-KW"/>
</dbReference>
<dbReference type="EMBL" id="JQ844257">
    <property type="protein sequence ID" value="AGS53883.1"/>
    <property type="molecule type" value="Genomic_DNA"/>
</dbReference>
<evidence type="ECO:0000256" key="8">
    <source>
        <dbReference type="SAM" id="MobiDB-lite"/>
    </source>
</evidence>
<keyword evidence="4" id="KW-0119">Carbohydrate metabolism</keyword>
<reference evidence="10" key="1">
    <citation type="submission" date="2012-03" db="EMBL/GenBank/DDBJ databases">
        <title>Functional metagenomics reveals considerable lignocellulase gene clusters in the gut microbiome of a wood-feeding higher termite.</title>
        <authorList>
            <person name="Liu N."/>
        </authorList>
    </citation>
    <scope>NUCLEOTIDE SEQUENCE</scope>
</reference>
<dbReference type="PANTHER" id="PTHR31297:SF41">
    <property type="entry name" value="ENDOGLUCANASE, PUTATIVE (AFU_ORTHOLOGUE AFUA_5G01830)-RELATED"/>
    <property type="match status" value="1"/>
</dbReference>
<dbReference type="GO" id="GO:0005576">
    <property type="term" value="C:extracellular region"/>
    <property type="evidence" value="ECO:0007669"/>
    <property type="project" value="TreeGrafter"/>
</dbReference>
<evidence type="ECO:0000256" key="1">
    <source>
        <dbReference type="ARBA" id="ARBA00005641"/>
    </source>
</evidence>
<protein>
    <submittedName>
        <fullName evidence="10">Glycoside hydrolase family 5</fullName>
    </submittedName>
</protein>
<evidence type="ECO:0000259" key="9">
    <source>
        <dbReference type="Pfam" id="PF00150"/>
    </source>
</evidence>
<keyword evidence="6" id="KW-0624">Polysaccharide degradation</keyword>
<evidence type="ECO:0000256" key="2">
    <source>
        <dbReference type="ARBA" id="ARBA00022801"/>
    </source>
</evidence>
<dbReference type="InterPro" id="IPR017853">
    <property type="entry name" value="GH"/>
</dbReference>
<evidence type="ECO:0000256" key="4">
    <source>
        <dbReference type="ARBA" id="ARBA00023277"/>
    </source>
</evidence>
<comment type="similarity">
    <text evidence="1 7">Belongs to the glycosyl hydrolase 5 (cellulase A) family.</text>
</comment>
<dbReference type="GO" id="GO:0008422">
    <property type="term" value="F:beta-glucosidase activity"/>
    <property type="evidence" value="ECO:0007669"/>
    <property type="project" value="TreeGrafter"/>
</dbReference>
<dbReference type="PROSITE" id="PS00659">
    <property type="entry name" value="GLYCOSYL_HYDROL_F5"/>
    <property type="match status" value="1"/>
</dbReference>
<feature type="domain" description="Glycoside hydrolase family 5" evidence="9">
    <location>
        <begin position="32"/>
        <end position="328"/>
    </location>
</feature>
<dbReference type="SUPFAM" id="SSF51445">
    <property type="entry name" value="(Trans)glycosidases"/>
    <property type="match status" value="1"/>
</dbReference>
<keyword evidence="2 7" id="KW-0378">Hydrolase</keyword>
<feature type="region of interest" description="Disordered" evidence="8">
    <location>
        <begin position="359"/>
        <end position="392"/>
    </location>
</feature>
<evidence type="ECO:0000256" key="5">
    <source>
        <dbReference type="ARBA" id="ARBA00023295"/>
    </source>
</evidence>
<dbReference type="AlphaFoldDB" id="A0A806K2B6"/>
<dbReference type="Pfam" id="PF00150">
    <property type="entry name" value="Cellulase"/>
    <property type="match status" value="1"/>
</dbReference>
<sequence length="525" mass="56491">MEFVSGIRIGWNLGNTLDATDFGEGWLRADSTVATMETAWKNPVTTKANIDAVKAAGFNAIRIPVSWFKATNGPPDYTIRADWMKRVTEIVDYAVANDMYILLNTHHDEYHGHGRTDVLRFDGTEAEITASLDAFRKIWEQIADNFKNYDEKLIFEGLNEPRVVGSPQEWNGTRAQFEILNRYYPIFVEVVRNSGGNNGKRFLIINPYAAASGGNASAINALVLPNDPATDKLIVSIHAYVPYNFALAPASGGGVAKWSSGNAGDTRAIRDAIQPAYDKFVSKGIPVIIGEFGAPTRDNEADRAAWAEYYVSYAKSKGIPCFFWDNGSLDSGGDGFALLNRRTNKIEFPDIVSALMRGVDSATPAPPSGGDGGTSPGDGGGATQPPANSASLGRYSYGVKEDGVSTNPQQAVWNLTAAQVALAKEPGAKLVLQLANAPAATLQFVWQGPANNLWWNQKDILGGTGNVLSASDASWDAGTNTLTINLSAAADYSTFKNQPQLNLIIAYYGSSDIKDLGIESAVLVK</sequence>
<accession>A0A806K2B6</accession>
<dbReference type="Gene3D" id="3.20.20.80">
    <property type="entry name" value="Glycosidases"/>
    <property type="match status" value="1"/>
</dbReference>
<dbReference type="GO" id="GO:0009986">
    <property type="term" value="C:cell surface"/>
    <property type="evidence" value="ECO:0007669"/>
    <property type="project" value="TreeGrafter"/>
</dbReference>
<dbReference type="InterPro" id="IPR050386">
    <property type="entry name" value="Glycosyl_hydrolase_5"/>
</dbReference>
<evidence type="ECO:0000313" key="10">
    <source>
        <dbReference type="EMBL" id="AGS53883.1"/>
    </source>
</evidence>